<keyword evidence="3" id="KW-1185">Reference proteome</keyword>
<dbReference type="Proteomes" id="UP000296049">
    <property type="component" value="Unassembled WGS sequence"/>
</dbReference>
<protein>
    <submittedName>
        <fullName evidence="2">Uncharacterized protein</fullName>
    </submittedName>
</protein>
<feature type="region of interest" description="Disordered" evidence="1">
    <location>
        <begin position="92"/>
        <end position="116"/>
    </location>
</feature>
<sequence>MSSTVSMRASAFFYGPYSPGKGTVGGWVANIPAIVLNIKHIYSNMTSFYENVKLKKRVTIFGDGNKTETCLTAAPGLRNSLSPCSVLPQNAKQRLPAEVRPSPPHQPAAAGAGAGSGPWLRHLPALGLCQHHPNHTASVLQTAEIKSLHPQKHRQPSREVTAKLLRSSDRFPEDRAGAPATTACSIHTHRLPTLPGQPQRQP</sequence>
<feature type="region of interest" description="Disordered" evidence="1">
    <location>
        <begin position="166"/>
        <end position="202"/>
    </location>
</feature>
<proteinExistence type="predicted"/>
<evidence type="ECO:0000256" key="1">
    <source>
        <dbReference type="SAM" id="MobiDB-lite"/>
    </source>
</evidence>
<gene>
    <name evidence="2" type="ORF">Anapl_11614</name>
</gene>
<accession>R0L2Z0</accession>
<organism evidence="2 3">
    <name type="scientific">Anas platyrhynchos</name>
    <name type="common">Mallard</name>
    <name type="synonym">Anas boschas</name>
    <dbReference type="NCBI Taxonomy" id="8839"/>
    <lineage>
        <taxon>Eukaryota</taxon>
        <taxon>Metazoa</taxon>
        <taxon>Chordata</taxon>
        <taxon>Craniata</taxon>
        <taxon>Vertebrata</taxon>
        <taxon>Euteleostomi</taxon>
        <taxon>Archelosauria</taxon>
        <taxon>Archosauria</taxon>
        <taxon>Dinosauria</taxon>
        <taxon>Saurischia</taxon>
        <taxon>Theropoda</taxon>
        <taxon>Coelurosauria</taxon>
        <taxon>Aves</taxon>
        <taxon>Neognathae</taxon>
        <taxon>Galloanserae</taxon>
        <taxon>Anseriformes</taxon>
        <taxon>Anatidae</taxon>
        <taxon>Anatinae</taxon>
        <taxon>Anas</taxon>
    </lineage>
</organism>
<dbReference type="AlphaFoldDB" id="R0L2Z0"/>
<reference evidence="3" key="1">
    <citation type="journal article" date="2013" name="Nat. Genet.">
        <title>The duck genome and transcriptome provide insight into an avian influenza virus reservoir species.</title>
        <authorList>
            <person name="Huang Y."/>
            <person name="Li Y."/>
            <person name="Burt D.W."/>
            <person name="Chen H."/>
            <person name="Zhang Y."/>
            <person name="Qian W."/>
            <person name="Kim H."/>
            <person name="Gan S."/>
            <person name="Zhao Y."/>
            <person name="Li J."/>
            <person name="Yi K."/>
            <person name="Feng H."/>
            <person name="Zhu P."/>
            <person name="Li B."/>
            <person name="Liu Q."/>
            <person name="Fairley S."/>
            <person name="Magor K.E."/>
            <person name="Du Z."/>
            <person name="Hu X."/>
            <person name="Goodman L."/>
            <person name="Tafer H."/>
            <person name="Vignal A."/>
            <person name="Lee T."/>
            <person name="Kim K.W."/>
            <person name="Sheng Z."/>
            <person name="An Y."/>
            <person name="Searle S."/>
            <person name="Herrero J."/>
            <person name="Groenen M.A."/>
            <person name="Crooijmans R.P."/>
            <person name="Faraut T."/>
            <person name="Cai Q."/>
            <person name="Webster R.G."/>
            <person name="Aldridge J.R."/>
            <person name="Warren W.C."/>
            <person name="Bartschat S."/>
            <person name="Kehr S."/>
            <person name="Marz M."/>
            <person name="Stadler P.F."/>
            <person name="Smith J."/>
            <person name="Kraus R.H."/>
            <person name="Zhao Y."/>
            <person name="Ren L."/>
            <person name="Fei J."/>
            <person name="Morisson M."/>
            <person name="Kaiser P."/>
            <person name="Griffin D.K."/>
            <person name="Rao M."/>
            <person name="Pitel F."/>
            <person name="Wang J."/>
            <person name="Li N."/>
        </authorList>
    </citation>
    <scope>NUCLEOTIDE SEQUENCE [LARGE SCALE GENOMIC DNA]</scope>
</reference>
<evidence type="ECO:0000313" key="3">
    <source>
        <dbReference type="Proteomes" id="UP000296049"/>
    </source>
</evidence>
<feature type="compositionally biased region" description="Basic and acidic residues" evidence="1">
    <location>
        <begin position="166"/>
        <end position="176"/>
    </location>
</feature>
<dbReference type="EMBL" id="KB744185">
    <property type="protein sequence ID" value="EOA95779.1"/>
    <property type="molecule type" value="Genomic_DNA"/>
</dbReference>
<evidence type="ECO:0000313" key="2">
    <source>
        <dbReference type="EMBL" id="EOA95779.1"/>
    </source>
</evidence>
<name>R0L2Z0_ANAPL</name>